<dbReference type="EC" id="2.2.1.2" evidence="5 11"/>
<dbReference type="SUPFAM" id="SSF51569">
    <property type="entry name" value="Aldolase"/>
    <property type="match status" value="1"/>
</dbReference>
<dbReference type="InterPro" id="IPR018225">
    <property type="entry name" value="Transaldolase_AS"/>
</dbReference>
<dbReference type="NCBIfam" id="NF002881">
    <property type="entry name" value="PRK03343.1"/>
    <property type="match status" value="1"/>
</dbReference>
<dbReference type="Pfam" id="PF00923">
    <property type="entry name" value="TAL_FSA"/>
    <property type="match status" value="1"/>
</dbReference>
<dbReference type="KEGG" id="smur:BWP33_01335"/>
<keyword evidence="13" id="KW-1185">Reference proteome</keyword>
<keyword evidence="6 11" id="KW-0963">Cytoplasm</keyword>
<dbReference type="Gene3D" id="3.20.20.70">
    <property type="entry name" value="Aldolase class I"/>
    <property type="match status" value="1"/>
</dbReference>
<evidence type="ECO:0000256" key="4">
    <source>
        <dbReference type="ARBA" id="ARBA00008426"/>
    </source>
</evidence>
<dbReference type="EMBL" id="ADCY02000005">
    <property type="protein sequence ID" value="EFG31850.1"/>
    <property type="molecule type" value="Genomic_DNA"/>
</dbReference>
<gene>
    <name evidence="11" type="primary">tal</name>
    <name evidence="12" type="ORF">HMPREF9021_00249</name>
</gene>
<dbReference type="PANTHER" id="PTHR10683">
    <property type="entry name" value="TRANSALDOLASE"/>
    <property type="match status" value="1"/>
</dbReference>
<dbReference type="PANTHER" id="PTHR10683:SF31">
    <property type="entry name" value="TRANSALDOLASE"/>
    <property type="match status" value="1"/>
</dbReference>
<comment type="function">
    <text evidence="1 11">Transaldolase is important for the balance of metabolites in the pentose-phosphate pathway.</text>
</comment>
<evidence type="ECO:0000256" key="7">
    <source>
        <dbReference type="ARBA" id="ARBA00022679"/>
    </source>
</evidence>
<keyword evidence="8 11" id="KW-0570">Pentose shunt</keyword>
<evidence type="ECO:0000256" key="2">
    <source>
        <dbReference type="ARBA" id="ARBA00004496"/>
    </source>
</evidence>
<dbReference type="OrthoDB" id="9809101at2"/>
<dbReference type="HOGENOM" id="CLU_050771_1_0_4"/>
<protein>
    <recommendedName>
        <fullName evidence="5 11">Transaldolase</fullName>
        <ecNumber evidence="5 11">2.2.1.2</ecNumber>
    </recommendedName>
</protein>
<comment type="similarity">
    <text evidence="4 11">Belongs to the transaldolase family. Type 2 subfamily.</text>
</comment>
<evidence type="ECO:0000256" key="8">
    <source>
        <dbReference type="ARBA" id="ARBA00023126"/>
    </source>
</evidence>
<name>V9H6M4_9NEIS</name>
<evidence type="ECO:0000256" key="9">
    <source>
        <dbReference type="ARBA" id="ARBA00023270"/>
    </source>
</evidence>
<accession>V9H6M4</accession>
<dbReference type="GO" id="GO:0006098">
    <property type="term" value="P:pentose-phosphate shunt"/>
    <property type="evidence" value="ECO:0007669"/>
    <property type="project" value="UniProtKB-UniRule"/>
</dbReference>
<sequence length="351" mass="37895">MAILSEVKKLGQQIWLDNLSRSLVKSGELAKMLEQGVCGVTSNPAIFQKAFSGDDLYAPEIDALKKQGKSAKEIYETLAIADVQAACDVCRPEFDQSGGKTGFVSLEVSPELSRDAAGTIAEAKRLHAAINRPNVMIKVPATNEGLVALTELIISGINVNLTLLFSRAQTLKAYTAYTTGLHKRLEAGGDINHIHVVASFFISRIDNALDTTLPEHLQGKIAIALAKAAYHDWQEYFSTPEFKELAAKGANKISLLWASTGVKNPDYSNTLYVDSLIGEDTVNTVPDATLKAFMEHGTAASTLTQNTEQALAQIAEAEKLGVAFETLATRLQNDGLTQFEEAFAKLLAPLI</sequence>
<comment type="subcellular location">
    <subcellularLocation>
        <location evidence="2 11">Cytoplasm</location>
    </subcellularLocation>
</comment>
<dbReference type="PROSITE" id="PS00958">
    <property type="entry name" value="TRANSALDOLASE_2"/>
    <property type="match status" value="1"/>
</dbReference>
<comment type="caution">
    <text evidence="12">The sequence shown here is derived from an EMBL/GenBank/DDBJ whole genome shotgun (WGS) entry which is preliminary data.</text>
</comment>
<dbReference type="STRING" id="641147.HMPREF9021_00249"/>
<keyword evidence="9 11" id="KW-0704">Schiff base</keyword>
<dbReference type="InterPro" id="IPR013785">
    <property type="entry name" value="Aldolase_TIM"/>
</dbReference>
<evidence type="ECO:0000256" key="5">
    <source>
        <dbReference type="ARBA" id="ARBA00013151"/>
    </source>
</evidence>
<dbReference type="GO" id="GO:0005737">
    <property type="term" value="C:cytoplasm"/>
    <property type="evidence" value="ECO:0007669"/>
    <property type="project" value="UniProtKB-SubCell"/>
</dbReference>
<evidence type="ECO:0000256" key="6">
    <source>
        <dbReference type="ARBA" id="ARBA00022490"/>
    </source>
</evidence>
<feature type="active site" description="Schiff-base intermediate with substrate" evidence="11">
    <location>
        <position position="138"/>
    </location>
</feature>
<dbReference type="UniPathway" id="UPA00115">
    <property type="reaction ID" value="UER00414"/>
</dbReference>
<dbReference type="InterPro" id="IPR001585">
    <property type="entry name" value="TAL/FSA"/>
</dbReference>
<evidence type="ECO:0000313" key="13">
    <source>
        <dbReference type="Proteomes" id="UP000017813"/>
    </source>
</evidence>
<keyword evidence="7 11" id="KW-0808">Transferase</keyword>
<dbReference type="eggNOG" id="COG0176">
    <property type="taxonomic scope" value="Bacteria"/>
</dbReference>
<reference evidence="12 13" key="2">
    <citation type="submission" date="2011-10" db="EMBL/GenBank/DDBJ databases">
        <title>The Genome Sequence of Simonsiella muelleri ATCC 29453.</title>
        <authorList>
            <consortium name="The Broad Institute Genome Sequencing Platform"/>
            <consortium name="The Broad Institute Genome Sequencing Center for Infectious Disease"/>
            <person name="Earl A."/>
            <person name="Ward D."/>
            <person name="Feldgarden M."/>
            <person name="Gevers D."/>
            <person name="Izard J."/>
            <person name="Baranova O.V."/>
            <person name="Blanton J.M."/>
            <person name="Tanner A.C."/>
            <person name="Dewhirst F."/>
            <person name="Young S.K."/>
            <person name="Zeng Q."/>
            <person name="Gargeya S."/>
            <person name="Fitzgerald M."/>
            <person name="Haas B."/>
            <person name="Abouelleil A."/>
            <person name="Alvarado L."/>
            <person name="Arachchi H.M."/>
            <person name="Berlin A."/>
            <person name="Brown A."/>
            <person name="Chapman S.B."/>
            <person name="Chen Z."/>
            <person name="Dunbar C."/>
            <person name="Freedman E."/>
            <person name="Gearin G."/>
            <person name="Goldberg J."/>
            <person name="Griggs A."/>
            <person name="Gujja S."/>
            <person name="Heiman D."/>
            <person name="Howarth C."/>
            <person name="Larson L."/>
            <person name="Lui A."/>
            <person name="MacDonald P.J.P."/>
            <person name="Montmayeur A."/>
            <person name="Murphy C."/>
            <person name="Neiman D."/>
            <person name="Pearson M."/>
            <person name="Priest M."/>
            <person name="Roberts A."/>
            <person name="Saif S."/>
            <person name="Shea T."/>
            <person name="Shenoy N."/>
            <person name="Sisk P."/>
            <person name="Stolte C."/>
            <person name="Sykes S."/>
            <person name="Wortman J."/>
            <person name="Nusbaum C."/>
            <person name="Birren B."/>
        </authorList>
    </citation>
    <scope>NUCLEOTIDE SEQUENCE [LARGE SCALE GENOMIC DNA]</scope>
    <source>
        <strain evidence="12 13">ATCC 29453</strain>
    </source>
</reference>
<evidence type="ECO:0000256" key="11">
    <source>
        <dbReference type="HAMAP-Rule" id="MF_00493"/>
    </source>
</evidence>
<dbReference type="AlphaFoldDB" id="V9H6M4"/>
<comment type="catalytic activity">
    <reaction evidence="10 11">
        <text>D-sedoheptulose 7-phosphate + D-glyceraldehyde 3-phosphate = D-erythrose 4-phosphate + beta-D-fructose 6-phosphate</text>
        <dbReference type="Rhea" id="RHEA:17053"/>
        <dbReference type="ChEBI" id="CHEBI:16897"/>
        <dbReference type="ChEBI" id="CHEBI:57483"/>
        <dbReference type="ChEBI" id="CHEBI:57634"/>
        <dbReference type="ChEBI" id="CHEBI:59776"/>
        <dbReference type="EC" id="2.2.1.2"/>
    </reaction>
</comment>
<dbReference type="InterPro" id="IPR004732">
    <property type="entry name" value="Transaldolase_2"/>
</dbReference>
<proteinExistence type="inferred from homology"/>
<evidence type="ECO:0000313" key="12">
    <source>
        <dbReference type="EMBL" id="EFG31850.1"/>
    </source>
</evidence>
<dbReference type="PIRSF" id="PIRSF036915">
    <property type="entry name" value="Trnald_Bac_Plnt"/>
    <property type="match status" value="1"/>
</dbReference>
<dbReference type="GO" id="GO:0004801">
    <property type="term" value="F:transaldolase activity"/>
    <property type="evidence" value="ECO:0007669"/>
    <property type="project" value="UniProtKB-UniRule"/>
</dbReference>
<dbReference type="CDD" id="cd00955">
    <property type="entry name" value="Transaldolase_like"/>
    <property type="match status" value="1"/>
</dbReference>
<evidence type="ECO:0000256" key="3">
    <source>
        <dbReference type="ARBA" id="ARBA00004857"/>
    </source>
</evidence>
<evidence type="ECO:0000256" key="1">
    <source>
        <dbReference type="ARBA" id="ARBA00003518"/>
    </source>
</evidence>
<dbReference type="NCBIfam" id="TIGR00876">
    <property type="entry name" value="tal_mycobact"/>
    <property type="match status" value="1"/>
</dbReference>
<dbReference type="RefSeq" id="WP_002641166.1">
    <property type="nucleotide sequence ID" value="NZ_CP019448.1"/>
</dbReference>
<reference evidence="12 13" key="1">
    <citation type="submission" date="2010-03" db="EMBL/GenBank/DDBJ databases">
        <authorList>
            <consortium name="The Broad Institute Genome Sequencing Platform"/>
            <person name="Ward D."/>
            <person name="Earl A."/>
            <person name="Feldgarden M."/>
            <person name="Gevers D."/>
            <person name="Young S."/>
            <person name="Zeng Q."/>
            <person name="Koehrsen M."/>
            <person name="Alvarado L."/>
            <person name="Berlin A.M."/>
            <person name="Borenstein D."/>
            <person name="Chapman S.B."/>
            <person name="Chen Z."/>
            <person name="Engels R."/>
            <person name="Freedman E."/>
            <person name="Gellesch M."/>
            <person name="Goldberg J."/>
            <person name="Griggs A."/>
            <person name="Gujja S."/>
            <person name="Heilman E.R."/>
            <person name="Heiman D.I."/>
            <person name="Hepburn T.A."/>
            <person name="Howarth C."/>
            <person name="Jen D."/>
            <person name="Larson L."/>
            <person name="Mehta T."/>
            <person name="Park D."/>
            <person name="Pearson M."/>
            <person name="Richards J."/>
            <person name="Roberts A."/>
            <person name="Saif S."/>
            <person name="Shea T.D."/>
            <person name="Shenoy N."/>
            <person name="Sisk P."/>
            <person name="Stolte C."/>
            <person name="Sykes S.N."/>
            <person name="Walk T."/>
            <person name="White J."/>
            <person name="Yandava C."/>
            <person name="Izard J."/>
            <person name="Baranova O.V."/>
            <person name="Blanton J.M."/>
            <person name="Tanner A.C."/>
            <person name="Dewhirst F."/>
            <person name="Haas B."/>
            <person name="Nusbaum C."/>
            <person name="Birren B."/>
        </authorList>
    </citation>
    <scope>NUCLEOTIDE SEQUENCE [LARGE SCALE GENOMIC DNA]</scope>
    <source>
        <strain evidence="12 13">ATCC 29453</strain>
    </source>
</reference>
<dbReference type="HAMAP" id="MF_00493">
    <property type="entry name" value="Transaldolase_2"/>
    <property type="match status" value="1"/>
</dbReference>
<dbReference type="GO" id="GO:0005975">
    <property type="term" value="P:carbohydrate metabolic process"/>
    <property type="evidence" value="ECO:0007669"/>
    <property type="project" value="InterPro"/>
</dbReference>
<organism evidence="12 13">
    <name type="scientific">Simonsiella muelleri ATCC 29453</name>
    <dbReference type="NCBI Taxonomy" id="641147"/>
    <lineage>
        <taxon>Bacteria</taxon>
        <taxon>Pseudomonadati</taxon>
        <taxon>Pseudomonadota</taxon>
        <taxon>Betaproteobacteria</taxon>
        <taxon>Neisseriales</taxon>
        <taxon>Neisseriaceae</taxon>
        <taxon>Simonsiella</taxon>
    </lineage>
</organism>
<dbReference type="PROSITE" id="PS01054">
    <property type="entry name" value="TRANSALDOLASE_1"/>
    <property type="match status" value="1"/>
</dbReference>
<dbReference type="Proteomes" id="UP000017813">
    <property type="component" value="Unassembled WGS sequence"/>
</dbReference>
<evidence type="ECO:0000256" key="10">
    <source>
        <dbReference type="ARBA" id="ARBA00048810"/>
    </source>
</evidence>
<comment type="pathway">
    <text evidence="3 11">Carbohydrate degradation; pentose phosphate pathway; D-glyceraldehyde 3-phosphate and beta-D-fructose 6-phosphate from D-ribose 5-phosphate and D-xylulose 5-phosphate (non-oxidative stage): step 2/3.</text>
</comment>